<feature type="repeat" description="PPR" evidence="3">
    <location>
        <begin position="473"/>
        <end position="507"/>
    </location>
</feature>
<feature type="repeat" description="PPR" evidence="3">
    <location>
        <begin position="298"/>
        <end position="332"/>
    </location>
</feature>
<accession>A0A7J7DV50</accession>
<gene>
    <name evidence="4" type="ORF">HS088_TW03G00325</name>
</gene>
<dbReference type="PANTHER" id="PTHR47938">
    <property type="entry name" value="RESPIRATORY COMPLEX I CHAPERONE (CIA84), PUTATIVE (AFU_ORTHOLOGUE AFUA_2G06020)-RELATED"/>
    <property type="match status" value="1"/>
</dbReference>
<dbReference type="GO" id="GO:0003729">
    <property type="term" value="F:mRNA binding"/>
    <property type="evidence" value="ECO:0007669"/>
    <property type="project" value="TreeGrafter"/>
</dbReference>
<sequence>MASLRRVIPSLVSKSVKHCVLSESVVARMIHSFSGSKDYIAVNAICDSLRRGCNWDALSTEFGSVELTDFLVDKVLLQLKEPNEAKRALGFFHWSAKTKNFEHEIRSYCITIHILVRARLLMDAQALLESVLKKSMENVSRFSVVESLIDSYEIASSSPLVFDLLVQGYAKLRMVEMAFDVCCYLNEHGFSLRLKSFNTLIHVVQTSDQHCLAWKIYEHMVLTRSYPNEVTIRIMVSCLCKEGKLQKFVDMLDRIHGKRCSPSVIVNTSLIFRILEDARIEEGMVLLKRMLQKNMILDTIAYSLIVMAKVRVGDLHSAWEVFEEMLKRGFSANSFVYTTFVGAYCKVGNVDEANRLFQEMENMSLNPYDETLDLLIKGCAKAGRVEESRIYCEKLMERGLVPSISTFNEMVKAISENGDIKQANALLTPLLDKGFLPDENTYSNLINGYGKQGDIQEVLKIYYEMEYRSISPSFLVFTSIIRCLCQFGKLEEAEFFLRRMKDSNVAPSEKIYEALITGYIEKGNKTRAHQLYNEMLLKGLKLGSHVVNVLK</sequence>
<evidence type="ECO:0000313" key="5">
    <source>
        <dbReference type="Proteomes" id="UP000593562"/>
    </source>
</evidence>
<reference evidence="4 5" key="1">
    <citation type="journal article" date="2020" name="Nat. Commun.">
        <title>Genome of Tripterygium wilfordii and identification of cytochrome P450 involved in triptolide biosynthesis.</title>
        <authorList>
            <person name="Tu L."/>
            <person name="Su P."/>
            <person name="Zhang Z."/>
            <person name="Gao L."/>
            <person name="Wang J."/>
            <person name="Hu T."/>
            <person name="Zhou J."/>
            <person name="Zhang Y."/>
            <person name="Zhao Y."/>
            <person name="Liu Y."/>
            <person name="Song Y."/>
            <person name="Tong Y."/>
            <person name="Lu Y."/>
            <person name="Yang J."/>
            <person name="Xu C."/>
            <person name="Jia M."/>
            <person name="Peters R.J."/>
            <person name="Huang L."/>
            <person name="Gao W."/>
        </authorList>
    </citation>
    <scope>NUCLEOTIDE SEQUENCE [LARGE SCALE GENOMIC DNA]</scope>
    <source>
        <strain evidence="5">cv. XIE 37</strain>
        <tissue evidence="4">Leaf</tissue>
    </source>
</reference>
<keyword evidence="5" id="KW-1185">Reference proteome</keyword>
<feature type="repeat" description="PPR" evidence="3">
    <location>
        <begin position="333"/>
        <end position="367"/>
    </location>
</feature>
<dbReference type="InterPro" id="IPR011990">
    <property type="entry name" value="TPR-like_helical_dom_sf"/>
</dbReference>
<evidence type="ECO:0000256" key="3">
    <source>
        <dbReference type="PROSITE-ProRule" id="PRU00708"/>
    </source>
</evidence>
<dbReference type="OrthoDB" id="185373at2759"/>
<comment type="similarity">
    <text evidence="1">Belongs to the PPR family. P subfamily.</text>
</comment>
<feature type="repeat" description="PPR" evidence="3">
    <location>
        <begin position="368"/>
        <end position="402"/>
    </location>
</feature>
<name>A0A7J7DV50_TRIWF</name>
<comment type="caution">
    <text evidence="4">The sequence shown here is derived from an EMBL/GenBank/DDBJ whole genome shotgun (WGS) entry which is preliminary data.</text>
</comment>
<dbReference type="PROSITE" id="PS51375">
    <property type="entry name" value="PPR"/>
    <property type="match status" value="8"/>
</dbReference>
<proteinExistence type="inferred from homology"/>
<evidence type="ECO:0000256" key="2">
    <source>
        <dbReference type="ARBA" id="ARBA00022737"/>
    </source>
</evidence>
<feature type="repeat" description="PPR" evidence="3">
    <location>
        <begin position="508"/>
        <end position="542"/>
    </location>
</feature>
<evidence type="ECO:0000313" key="4">
    <source>
        <dbReference type="EMBL" id="KAF5749996.1"/>
    </source>
</evidence>
<dbReference type="NCBIfam" id="TIGR00756">
    <property type="entry name" value="PPR"/>
    <property type="match status" value="6"/>
</dbReference>
<dbReference type="InParanoid" id="A0A7J7DV50"/>
<feature type="repeat" description="PPR" evidence="3">
    <location>
        <begin position="228"/>
        <end position="262"/>
    </location>
</feature>
<organism evidence="4 5">
    <name type="scientific">Tripterygium wilfordii</name>
    <name type="common">Thunder God vine</name>
    <dbReference type="NCBI Taxonomy" id="458696"/>
    <lineage>
        <taxon>Eukaryota</taxon>
        <taxon>Viridiplantae</taxon>
        <taxon>Streptophyta</taxon>
        <taxon>Embryophyta</taxon>
        <taxon>Tracheophyta</taxon>
        <taxon>Spermatophyta</taxon>
        <taxon>Magnoliopsida</taxon>
        <taxon>eudicotyledons</taxon>
        <taxon>Gunneridae</taxon>
        <taxon>Pentapetalae</taxon>
        <taxon>rosids</taxon>
        <taxon>fabids</taxon>
        <taxon>Celastrales</taxon>
        <taxon>Celastraceae</taxon>
        <taxon>Tripterygium</taxon>
    </lineage>
</organism>
<keyword evidence="2" id="KW-0677">Repeat</keyword>
<dbReference type="Proteomes" id="UP000593562">
    <property type="component" value="Unassembled WGS sequence"/>
</dbReference>
<protein>
    <submittedName>
        <fullName evidence="4">Pentatricopeptide repeat-containing protein</fullName>
    </submittedName>
</protein>
<dbReference type="Gene3D" id="1.25.40.10">
    <property type="entry name" value="Tetratricopeptide repeat domain"/>
    <property type="match status" value="4"/>
</dbReference>
<dbReference type="AlphaFoldDB" id="A0A7J7DV50"/>
<dbReference type="PANTHER" id="PTHR47938:SF7">
    <property type="entry name" value="PENTACOTRIPEPTIDE-REPEAT REGION OF PRORP DOMAIN-CONTAINING PROTEIN"/>
    <property type="match status" value="1"/>
</dbReference>
<feature type="repeat" description="PPR" evidence="3">
    <location>
        <begin position="438"/>
        <end position="472"/>
    </location>
</feature>
<feature type="repeat" description="PPR" evidence="3">
    <location>
        <begin position="403"/>
        <end position="437"/>
    </location>
</feature>
<dbReference type="EMBL" id="JAAARO010000003">
    <property type="protein sequence ID" value="KAF5749996.1"/>
    <property type="molecule type" value="Genomic_DNA"/>
</dbReference>
<dbReference type="SUPFAM" id="SSF81901">
    <property type="entry name" value="HCP-like"/>
    <property type="match status" value="1"/>
</dbReference>
<evidence type="ECO:0000256" key="1">
    <source>
        <dbReference type="ARBA" id="ARBA00007626"/>
    </source>
</evidence>
<dbReference type="InterPro" id="IPR002885">
    <property type="entry name" value="PPR_rpt"/>
</dbReference>
<dbReference type="Pfam" id="PF01535">
    <property type="entry name" value="PPR"/>
    <property type="match status" value="4"/>
</dbReference>
<dbReference type="Pfam" id="PF13041">
    <property type="entry name" value="PPR_2"/>
    <property type="match status" value="2"/>
</dbReference>